<proteinExistence type="inferred from homology"/>
<evidence type="ECO:0000256" key="1">
    <source>
        <dbReference type="ARBA" id="ARBA00006464"/>
    </source>
</evidence>
<gene>
    <name evidence="4" type="ORF">SAMN04487990_12614</name>
</gene>
<organism evidence="4 5">
    <name type="scientific">Bizionia paragorgiae</name>
    <dbReference type="NCBI Taxonomy" id="283786"/>
    <lineage>
        <taxon>Bacteria</taxon>
        <taxon>Pseudomonadati</taxon>
        <taxon>Bacteroidota</taxon>
        <taxon>Flavobacteriia</taxon>
        <taxon>Flavobacteriales</taxon>
        <taxon>Flavobacteriaceae</taxon>
        <taxon>Bizionia</taxon>
    </lineage>
</organism>
<keyword evidence="2" id="KW-0812">Transmembrane</keyword>
<evidence type="ECO:0000313" key="4">
    <source>
        <dbReference type="EMBL" id="SEA68952.1"/>
    </source>
</evidence>
<dbReference type="RefSeq" id="WP_092136616.1">
    <property type="nucleotide sequence ID" value="NZ_FNQK01000026.1"/>
</dbReference>
<evidence type="ECO:0000256" key="2">
    <source>
        <dbReference type="SAM" id="Phobius"/>
    </source>
</evidence>
<feature type="transmembrane region" description="Helical" evidence="2">
    <location>
        <begin position="12"/>
        <end position="32"/>
    </location>
</feature>
<protein>
    <submittedName>
        <fullName evidence="4">Sugar transferase involved in LPS biosynthesis (Colanic, teichoic acid)</fullName>
    </submittedName>
</protein>
<name>A0A1H4D9H6_BIZPA</name>
<sequence>MYKLFKRLCDIIVSGVALLILAPLLIPIMIGLKLTGEGYIWYKQERVGYKNKPFLIWKFATMLKDSPNMAGGIMTTKKDPRITPMGGFLRKSKINELPQLINIFKGDMSVVGPRPVMQKSFDAYPEDVKQVIYNVKPGLTGIGSVIFRDEEELITEVKNRGEDTWAFYANKIYPFKGQVEQWYQKNESFMVDVKLILATAWVILNPTSEIVYSWFKDLPRRPF</sequence>
<keyword evidence="2" id="KW-1133">Transmembrane helix</keyword>
<dbReference type="InterPro" id="IPR003362">
    <property type="entry name" value="Bact_transf"/>
</dbReference>
<dbReference type="OrthoDB" id="9808602at2"/>
<dbReference type="AlphaFoldDB" id="A0A1H4D9H6"/>
<keyword evidence="2" id="KW-0472">Membrane</keyword>
<dbReference type="PANTHER" id="PTHR30576">
    <property type="entry name" value="COLANIC BIOSYNTHESIS UDP-GLUCOSE LIPID CARRIER TRANSFERASE"/>
    <property type="match status" value="1"/>
</dbReference>
<evidence type="ECO:0000313" key="5">
    <source>
        <dbReference type="Proteomes" id="UP000198846"/>
    </source>
</evidence>
<keyword evidence="5" id="KW-1185">Reference proteome</keyword>
<dbReference type="PANTHER" id="PTHR30576:SF20">
    <property type="entry name" value="QUINOVOSAMINEPHOSPHOTRANSFERAE-RELATED"/>
    <property type="match status" value="1"/>
</dbReference>
<dbReference type="STRING" id="283786.SAMN04487990_12614"/>
<feature type="domain" description="Bacterial sugar transferase" evidence="3">
    <location>
        <begin position="6"/>
        <end position="204"/>
    </location>
</feature>
<evidence type="ECO:0000259" key="3">
    <source>
        <dbReference type="Pfam" id="PF02397"/>
    </source>
</evidence>
<reference evidence="5" key="1">
    <citation type="submission" date="2016-10" db="EMBL/GenBank/DDBJ databases">
        <authorList>
            <person name="Varghese N."/>
            <person name="Submissions S."/>
        </authorList>
    </citation>
    <scope>NUCLEOTIDE SEQUENCE [LARGE SCALE GENOMIC DNA]</scope>
    <source>
        <strain evidence="5">DSM 23842</strain>
    </source>
</reference>
<keyword evidence="4" id="KW-0808">Transferase</keyword>
<dbReference type="Pfam" id="PF02397">
    <property type="entry name" value="Bac_transf"/>
    <property type="match status" value="1"/>
</dbReference>
<dbReference type="EMBL" id="FNQK01000026">
    <property type="protein sequence ID" value="SEA68952.1"/>
    <property type="molecule type" value="Genomic_DNA"/>
</dbReference>
<dbReference type="Proteomes" id="UP000198846">
    <property type="component" value="Unassembled WGS sequence"/>
</dbReference>
<dbReference type="GO" id="GO:0016780">
    <property type="term" value="F:phosphotransferase activity, for other substituted phosphate groups"/>
    <property type="evidence" value="ECO:0007669"/>
    <property type="project" value="TreeGrafter"/>
</dbReference>
<comment type="similarity">
    <text evidence="1">Belongs to the bacterial sugar transferase family.</text>
</comment>
<accession>A0A1H4D9H6</accession>